<protein>
    <recommendedName>
        <fullName evidence="2">mRNA stability protein</fullName>
    </recommendedName>
</protein>
<dbReference type="Proteomes" id="UP000761534">
    <property type="component" value="Unassembled WGS sequence"/>
</dbReference>
<reference evidence="4" key="1">
    <citation type="journal article" date="2019" name="G3 (Bethesda)">
        <title>Genome Assemblies of Two Rare Opportunistic Yeast Pathogens: Diutina rugosa (syn. Candida rugosa) and Trichomonascus ciferrii (syn. Candida ciferrii).</title>
        <authorList>
            <person name="Mixao V."/>
            <person name="Saus E."/>
            <person name="Hansen A.P."/>
            <person name="Lass-Florl C."/>
            <person name="Gabaldon T."/>
        </authorList>
    </citation>
    <scope>NUCLEOTIDE SEQUENCE</scope>
    <source>
        <strain evidence="4">CBS 4856</strain>
    </source>
</reference>
<dbReference type="VEuPathDB" id="FungiDB:TRICI_006106"/>
<comment type="function">
    <text evidence="2">Plays an essential role in initiation of the G0 program by preventing the degradation of specific nutrient-regulated mRNAs via the 5'-3' mRNA decay pathway.</text>
</comment>
<evidence type="ECO:0000313" key="4">
    <source>
        <dbReference type="EMBL" id="KAA8901293.1"/>
    </source>
</evidence>
<dbReference type="AlphaFoldDB" id="A0A642ULW7"/>
<proteinExistence type="inferred from homology"/>
<dbReference type="Pfam" id="PF04667">
    <property type="entry name" value="Endosulfine"/>
    <property type="match status" value="1"/>
</dbReference>
<name>A0A642ULW7_9ASCO</name>
<gene>
    <name evidence="4" type="ORF">TRICI_006106</name>
</gene>
<comment type="caution">
    <text evidence="4">The sequence shown here is derived from an EMBL/GenBank/DDBJ whole genome shotgun (WGS) entry which is preliminary data.</text>
</comment>
<feature type="compositionally biased region" description="Low complexity" evidence="3">
    <location>
        <begin position="61"/>
        <end position="71"/>
    </location>
</feature>
<dbReference type="OrthoDB" id="5949865at2759"/>
<comment type="similarity">
    <text evidence="1 2">Belongs to the endosulfine family.</text>
</comment>
<organism evidence="4 5">
    <name type="scientific">Trichomonascus ciferrii</name>
    <dbReference type="NCBI Taxonomy" id="44093"/>
    <lineage>
        <taxon>Eukaryota</taxon>
        <taxon>Fungi</taxon>
        <taxon>Dikarya</taxon>
        <taxon>Ascomycota</taxon>
        <taxon>Saccharomycotina</taxon>
        <taxon>Dipodascomycetes</taxon>
        <taxon>Dipodascales</taxon>
        <taxon>Trichomonascaceae</taxon>
        <taxon>Trichomonascus</taxon>
        <taxon>Trichomonascus ciferrii complex</taxon>
    </lineage>
</organism>
<evidence type="ECO:0000256" key="2">
    <source>
        <dbReference type="RuleBase" id="RU363120"/>
    </source>
</evidence>
<evidence type="ECO:0000256" key="3">
    <source>
        <dbReference type="SAM" id="MobiDB-lite"/>
    </source>
</evidence>
<keyword evidence="5" id="KW-1185">Reference proteome</keyword>
<feature type="region of interest" description="Disordered" evidence="3">
    <location>
        <begin position="32"/>
        <end position="107"/>
    </location>
</feature>
<dbReference type="InterPro" id="IPR006760">
    <property type="entry name" value="Endosulphine"/>
</dbReference>
<dbReference type="EMBL" id="SWFS01000490">
    <property type="protein sequence ID" value="KAA8901293.1"/>
    <property type="molecule type" value="Genomic_DNA"/>
</dbReference>
<evidence type="ECO:0000313" key="5">
    <source>
        <dbReference type="Proteomes" id="UP000761534"/>
    </source>
</evidence>
<evidence type="ECO:0000256" key="1">
    <source>
        <dbReference type="ARBA" id="ARBA00010520"/>
    </source>
</evidence>
<sequence length="107" mass="11493">MYGRLPSRKDLLSKKLSDRKYFDSGDYALRQAGRQTDSLPKEIAQNHLQPNTSPPLGGGAQPSLSSSPPSAHCSLHTGLTPTSNPPGTVPIVSHRKSESREASSLQN</sequence>
<accession>A0A642ULW7</accession>